<organism evidence="1 2">
    <name type="scientific">Cryomorpha ignava</name>
    <dbReference type="NCBI Taxonomy" id="101383"/>
    <lineage>
        <taxon>Bacteria</taxon>
        <taxon>Pseudomonadati</taxon>
        <taxon>Bacteroidota</taxon>
        <taxon>Flavobacteriia</taxon>
        <taxon>Flavobacteriales</taxon>
        <taxon>Cryomorphaceae</taxon>
        <taxon>Cryomorpha</taxon>
    </lineage>
</organism>
<protein>
    <recommendedName>
        <fullName evidence="3">CopG family transcriptional regulator</fullName>
    </recommendedName>
</protein>
<reference evidence="1 2" key="1">
    <citation type="submission" date="2020-02" db="EMBL/GenBank/DDBJ databases">
        <title>Out from the shadows clarifying the taxonomy of the family Cryomorphaceae and related taxa by utilizing the GTDB taxonomic framework.</title>
        <authorList>
            <person name="Bowman J.P."/>
        </authorList>
    </citation>
    <scope>NUCLEOTIDE SEQUENCE [LARGE SCALE GENOMIC DNA]</scope>
    <source>
        <strain evidence="1 2">QSSC 1-22</strain>
    </source>
</reference>
<dbReference type="Proteomes" id="UP000486602">
    <property type="component" value="Unassembled WGS sequence"/>
</dbReference>
<evidence type="ECO:0008006" key="3">
    <source>
        <dbReference type="Google" id="ProtNLM"/>
    </source>
</evidence>
<dbReference type="AlphaFoldDB" id="A0A7K3WPG0"/>
<name>A0A7K3WPG0_9FLAO</name>
<dbReference type="EMBL" id="JAAGVY010000004">
    <property type="protein sequence ID" value="NEN22645.1"/>
    <property type="molecule type" value="Genomic_DNA"/>
</dbReference>
<evidence type="ECO:0000313" key="2">
    <source>
        <dbReference type="Proteomes" id="UP000486602"/>
    </source>
</evidence>
<dbReference type="RefSeq" id="WP_163283368.1">
    <property type="nucleotide sequence ID" value="NZ_JAAGVY010000004.1"/>
</dbReference>
<dbReference type="GO" id="GO:0006355">
    <property type="term" value="P:regulation of DNA-templated transcription"/>
    <property type="evidence" value="ECO:0007669"/>
    <property type="project" value="InterPro"/>
</dbReference>
<dbReference type="Gene3D" id="1.10.1220.10">
    <property type="entry name" value="Met repressor-like"/>
    <property type="match status" value="1"/>
</dbReference>
<sequence length="76" mass="8986">MKSISVKLHEPILKETEKILDHLKISRNKYINDAMEFYNKYQKRKRIEEQLTKESKLVAADSMNVVKEFEALGECN</sequence>
<comment type="caution">
    <text evidence="1">The sequence shown here is derived from an EMBL/GenBank/DDBJ whole genome shotgun (WGS) entry which is preliminary data.</text>
</comment>
<proteinExistence type="predicted"/>
<gene>
    <name evidence="1" type="ORF">G3O08_03885</name>
</gene>
<dbReference type="InterPro" id="IPR013321">
    <property type="entry name" value="Arc_rbn_hlx_hlx"/>
</dbReference>
<accession>A0A7K3WPG0</accession>
<evidence type="ECO:0000313" key="1">
    <source>
        <dbReference type="EMBL" id="NEN22645.1"/>
    </source>
</evidence>
<keyword evidence="2" id="KW-1185">Reference proteome</keyword>